<evidence type="ECO:0000256" key="2">
    <source>
        <dbReference type="SAM" id="Phobius"/>
    </source>
</evidence>
<dbReference type="AlphaFoldDB" id="A0A8H6HFD3"/>
<keyword evidence="2" id="KW-0472">Membrane</keyword>
<keyword evidence="2" id="KW-0812">Transmembrane</keyword>
<organism evidence="3 4">
    <name type="scientific">Ephemerocybe angulata</name>
    <dbReference type="NCBI Taxonomy" id="980116"/>
    <lineage>
        <taxon>Eukaryota</taxon>
        <taxon>Fungi</taxon>
        <taxon>Dikarya</taxon>
        <taxon>Basidiomycota</taxon>
        <taxon>Agaricomycotina</taxon>
        <taxon>Agaricomycetes</taxon>
        <taxon>Agaricomycetidae</taxon>
        <taxon>Agaricales</taxon>
        <taxon>Agaricineae</taxon>
        <taxon>Psathyrellaceae</taxon>
        <taxon>Ephemerocybe</taxon>
    </lineage>
</organism>
<feature type="region of interest" description="Disordered" evidence="1">
    <location>
        <begin position="78"/>
        <end position="107"/>
    </location>
</feature>
<feature type="compositionally biased region" description="Low complexity" evidence="1">
    <location>
        <begin position="78"/>
        <end position="101"/>
    </location>
</feature>
<evidence type="ECO:0000313" key="3">
    <source>
        <dbReference type="EMBL" id="KAF6746010.1"/>
    </source>
</evidence>
<gene>
    <name evidence="3" type="ORF">DFP72DRAFT_1050974</name>
</gene>
<keyword evidence="4" id="KW-1185">Reference proteome</keyword>
<reference evidence="3 4" key="1">
    <citation type="submission" date="2020-07" db="EMBL/GenBank/DDBJ databases">
        <title>Comparative genomics of pyrophilous fungi reveals a link between fire events and developmental genes.</title>
        <authorList>
            <consortium name="DOE Joint Genome Institute"/>
            <person name="Steindorff A.S."/>
            <person name="Carver A."/>
            <person name="Calhoun S."/>
            <person name="Stillman K."/>
            <person name="Liu H."/>
            <person name="Lipzen A."/>
            <person name="Pangilinan J."/>
            <person name="Labutti K."/>
            <person name="Bruns T.D."/>
            <person name="Grigoriev I.V."/>
        </authorList>
    </citation>
    <scope>NUCLEOTIDE SEQUENCE [LARGE SCALE GENOMIC DNA]</scope>
    <source>
        <strain evidence="3 4">CBS 144469</strain>
    </source>
</reference>
<feature type="transmembrane region" description="Helical" evidence="2">
    <location>
        <begin position="37"/>
        <end position="58"/>
    </location>
</feature>
<comment type="caution">
    <text evidence="3">The sequence shown here is derived from an EMBL/GenBank/DDBJ whole genome shotgun (WGS) entry which is preliminary data.</text>
</comment>
<name>A0A8H6HFD3_9AGAR</name>
<protein>
    <submittedName>
        <fullName evidence="3">Uncharacterized protein</fullName>
    </submittedName>
</protein>
<dbReference type="Proteomes" id="UP000521943">
    <property type="component" value="Unassembled WGS sequence"/>
</dbReference>
<evidence type="ECO:0000256" key="1">
    <source>
        <dbReference type="SAM" id="MobiDB-lite"/>
    </source>
</evidence>
<evidence type="ECO:0000313" key="4">
    <source>
        <dbReference type="Proteomes" id="UP000521943"/>
    </source>
</evidence>
<sequence length="261" mass="28248">MLLKVRLPSSIPPIPKMSLSMTDVDLTLSALPSSSTILLSMVAVFVLLSFVRALFIGLREHLAFVRTRKANNNTSFVSVSTTAPAPSSTTSTSSPSEKASTGTAAVAPPRPRSSWLWGLVKWDTLPAFPVDVTTAASPRAHLAIGSGAGVMGEKWPQMQQANARRAPVVRGPGPAFERPLPTLYQSDMPVSMAKMIMSRHRPAIRSLSVRLSIPALHCPHSSDPQFRSFEHRRTGAYDLVIAFVPQPSYSPYSVSSHHDLP</sequence>
<dbReference type="EMBL" id="JACGCI010000097">
    <property type="protein sequence ID" value="KAF6746010.1"/>
    <property type="molecule type" value="Genomic_DNA"/>
</dbReference>
<accession>A0A8H6HFD3</accession>
<dbReference type="OrthoDB" id="2791511at2759"/>
<proteinExistence type="predicted"/>
<keyword evidence="2" id="KW-1133">Transmembrane helix</keyword>